<dbReference type="Gene3D" id="3.30.428.10">
    <property type="entry name" value="HIT-like"/>
    <property type="match status" value="1"/>
</dbReference>
<protein>
    <submittedName>
        <fullName evidence="3">Histidine triad nucleotide-binding protein</fullName>
    </submittedName>
</protein>
<dbReference type="SUPFAM" id="SSF54197">
    <property type="entry name" value="HIT-like"/>
    <property type="match status" value="1"/>
</dbReference>
<dbReference type="CDD" id="cd01276">
    <property type="entry name" value="PKCI_related"/>
    <property type="match status" value="1"/>
</dbReference>
<dbReference type="PANTHER" id="PTHR23089">
    <property type="entry name" value="HISTIDINE TRIAD HIT PROTEIN"/>
    <property type="match status" value="1"/>
</dbReference>
<accession>A0ABP6P0V0</accession>
<dbReference type="InterPro" id="IPR036265">
    <property type="entry name" value="HIT-like_sf"/>
</dbReference>
<dbReference type="Pfam" id="PF01230">
    <property type="entry name" value="HIT"/>
    <property type="match status" value="1"/>
</dbReference>
<evidence type="ECO:0000313" key="4">
    <source>
        <dbReference type="Proteomes" id="UP001499924"/>
    </source>
</evidence>
<reference evidence="4" key="1">
    <citation type="journal article" date="2019" name="Int. J. Syst. Evol. Microbiol.">
        <title>The Global Catalogue of Microorganisms (GCM) 10K type strain sequencing project: providing services to taxonomists for standard genome sequencing and annotation.</title>
        <authorList>
            <consortium name="The Broad Institute Genomics Platform"/>
            <consortium name="The Broad Institute Genome Sequencing Center for Infectious Disease"/>
            <person name="Wu L."/>
            <person name="Ma J."/>
        </authorList>
    </citation>
    <scope>NUCLEOTIDE SEQUENCE [LARGE SCALE GENOMIC DNA]</scope>
    <source>
        <strain evidence="4">JCM 15614</strain>
    </source>
</reference>
<dbReference type="InterPro" id="IPR001310">
    <property type="entry name" value="Histidine_triad_HIT"/>
</dbReference>
<evidence type="ECO:0000313" key="3">
    <source>
        <dbReference type="EMBL" id="GAA3163602.1"/>
    </source>
</evidence>
<feature type="domain" description="HIT" evidence="2">
    <location>
        <begin position="15"/>
        <end position="129"/>
    </location>
</feature>
<dbReference type="InterPro" id="IPR011146">
    <property type="entry name" value="HIT-like"/>
</dbReference>
<name>A0ABP6P0V0_9ACTN</name>
<proteinExistence type="predicted"/>
<dbReference type="PRINTS" id="PR00332">
    <property type="entry name" value="HISTRIAD"/>
</dbReference>
<dbReference type="PROSITE" id="PS51084">
    <property type="entry name" value="HIT_2"/>
    <property type="match status" value="1"/>
</dbReference>
<evidence type="ECO:0000256" key="1">
    <source>
        <dbReference type="PROSITE-ProRule" id="PRU00464"/>
    </source>
</evidence>
<comment type="caution">
    <text evidence="3">The sequence shown here is derived from an EMBL/GenBank/DDBJ whole genome shotgun (WGS) entry which is preliminary data.</text>
</comment>
<gene>
    <name evidence="3" type="ORF">GCM10010531_14540</name>
</gene>
<sequence>MAAPVLGSEPVSDCLFCRMVAGEIPADVVHSTDRVFAFRDINPQAPTHVLVIPKDHHRTVGALAAADPALLAEVISAAQDVARQEGLVAGDGEEPGFRLVTNTGPQAGQTVHHVHLHVLGGRHMNWPPG</sequence>
<organism evidence="3 4">
    <name type="scientific">Blastococcus jejuensis</name>
    <dbReference type="NCBI Taxonomy" id="351224"/>
    <lineage>
        <taxon>Bacteria</taxon>
        <taxon>Bacillati</taxon>
        <taxon>Actinomycetota</taxon>
        <taxon>Actinomycetes</taxon>
        <taxon>Geodermatophilales</taxon>
        <taxon>Geodermatophilaceae</taxon>
        <taxon>Blastococcus</taxon>
    </lineage>
</organism>
<feature type="short sequence motif" description="Histidine triad motif" evidence="1">
    <location>
        <begin position="113"/>
        <end position="117"/>
    </location>
</feature>
<keyword evidence="4" id="KW-1185">Reference proteome</keyword>
<evidence type="ECO:0000259" key="2">
    <source>
        <dbReference type="PROSITE" id="PS51084"/>
    </source>
</evidence>
<dbReference type="PROSITE" id="PS00892">
    <property type="entry name" value="HIT_1"/>
    <property type="match status" value="1"/>
</dbReference>
<dbReference type="EMBL" id="BAAAVV010000003">
    <property type="protein sequence ID" value="GAA3163602.1"/>
    <property type="molecule type" value="Genomic_DNA"/>
</dbReference>
<dbReference type="Proteomes" id="UP001499924">
    <property type="component" value="Unassembled WGS sequence"/>
</dbReference>
<dbReference type="InterPro" id="IPR019808">
    <property type="entry name" value="Histidine_triad_CS"/>
</dbReference>